<keyword evidence="1" id="KW-0812">Transmembrane</keyword>
<feature type="transmembrane region" description="Helical" evidence="1">
    <location>
        <begin position="176"/>
        <end position="198"/>
    </location>
</feature>
<accession>A0A0J9TGJ0</accession>
<sequence length="229" mass="27252">MFYSIKNVQKYSSNVINKDIINEAKNKSTYSQIEKSDVNYLDLYRKNYKNRYSKKKGLSKLDCYYENKVFNKINNIFEISEYMRNKNKFYNKKIFNRYIISLIIFAFIPFLGTILPLFFSDLNPYVKNWCFNTCRSKHIKNDNSKSQTIEAAKTDHQQQQRYLTSLSKDTLGTIQILNFVLLLLSIIIVLFVLFYILLKYIKYARLRAGKGKMSLKQYCCFFNELITGK</sequence>
<name>A0A0J9TGJ0_PLAVI</name>
<evidence type="ECO:0000313" key="2">
    <source>
        <dbReference type="EMBL" id="KMZ94665.1"/>
    </source>
</evidence>
<proteinExistence type="predicted"/>
<keyword evidence="1" id="KW-1133">Transmembrane helix</keyword>
<dbReference type="OrthoDB" id="389413at2759"/>
<gene>
    <name evidence="2" type="ORF">PVMG_02554</name>
</gene>
<organism evidence="2 3">
    <name type="scientific">Plasmodium vivax Mauritania I</name>
    <dbReference type="NCBI Taxonomy" id="1035515"/>
    <lineage>
        <taxon>Eukaryota</taxon>
        <taxon>Sar</taxon>
        <taxon>Alveolata</taxon>
        <taxon>Apicomplexa</taxon>
        <taxon>Aconoidasida</taxon>
        <taxon>Haemosporida</taxon>
        <taxon>Plasmodiidae</taxon>
        <taxon>Plasmodium</taxon>
        <taxon>Plasmodium (Plasmodium)</taxon>
    </lineage>
</organism>
<protein>
    <recommendedName>
        <fullName evidence="4">Variable surface protein</fullName>
    </recommendedName>
</protein>
<keyword evidence="1" id="KW-0472">Membrane</keyword>
<evidence type="ECO:0008006" key="4">
    <source>
        <dbReference type="Google" id="ProtNLM"/>
    </source>
</evidence>
<dbReference type="Proteomes" id="UP000053776">
    <property type="component" value="Unassembled WGS sequence"/>
</dbReference>
<dbReference type="InterPro" id="IPR022139">
    <property type="entry name" value="Fam-L/Fam-M-like_plasmodium"/>
</dbReference>
<evidence type="ECO:0000313" key="3">
    <source>
        <dbReference type="Proteomes" id="UP000053776"/>
    </source>
</evidence>
<dbReference type="AlphaFoldDB" id="A0A0J9TGJ0"/>
<dbReference type="Pfam" id="PF12420">
    <property type="entry name" value="DUF3671"/>
    <property type="match status" value="1"/>
</dbReference>
<evidence type="ECO:0000256" key="1">
    <source>
        <dbReference type="SAM" id="Phobius"/>
    </source>
</evidence>
<dbReference type="EMBL" id="KQ235014">
    <property type="protein sequence ID" value="KMZ94665.1"/>
    <property type="molecule type" value="Genomic_DNA"/>
</dbReference>
<feature type="transmembrane region" description="Helical" evidence="1">
    <location>
        <begin position="98"/>
        <end position="119"/>
    </location>
</feature>
<reference evidence="2 3" key="1">
    <citation type="submission" date="2011-08" db="EMBL/GenBank/DDBJ databases">
        <title>The Genome Sequence of Plasmodium vivax Mauritania I.</title>
        <authorList>
            <consortium name="The Broad Institute Genome Sequencing Platform"/>
            <consortium name="The Broad Institute Genome Sequencing Center for Infectious Disease"/>
            <person name="Neafsey D."/>
            <person name="Carlton J."/>
            <person name="Barnwell J."/>
            <person name="Collins W."/>
            <person name="Escalante A."/>
            <person name="Mullikin J."/>
            <person name="Saul A."/>
            <person name="Guigo R."/>
            <person name="Camara F."/>
            <person name="Young S.K."/>
            <person name="Zeng Q."/>
            <person name="Gargeya S."/>
            <person name="Fitzgerald M."/>
            <person name="Haas B."/>
            <person name="Abouelleil A."/>
            <person name="Alvarado L."/>
            <person name="Arachchi H.M."/>
            <person name="Berlin A."/>
            <person name="Brown A."/>
            <person name="Chapman S.B."/>
            <person name="Chen Z."/>
            <person name="Dunbar C."/>
            <person name="Freedman E."/>
            <person name="Gearin G."/>
            <person name="Gellesch M."/>
            <person name="Goldberg J."/>
            <person name="Griggs A."/>
            <person name="Gujja S."/>
            <person name="Heiman D."/>
            <person name="Howarth C."/>
            <person name="Larson L."/>
            <person name="Lui A."/>
            <person name="MacDonald P.J.P."/>
            <person name="Montmayeur A."/>
            <person name="Murphy C."/>
            <person name="Neiman D."/>
            <person name="Pearson M."/>
            <person name="Priest M."/>
            <person name="Roberts A."/>
            <person name="Saif S."/>
            <person name="Shea T."/>
            <person name="Shenoy N."/>
            <person name="Sisk P."/>
            <person name="Stolte C."/>
            <person name="Sykes S."/>
            <person name="Wortman J."/>
            <person name="Nusbaum C."/>
            <person name="Birren B."/>
        </authorList>
    </citation>
    <scope>NUCLEOTIDE SEQUENCE [LARGE SCALE GENOMIC DNA]</scope>
    <source>
        <strain evidence="2 3">Mauritania I</strain>
    </source>
</reference>